<evidence type="ECO:0000313" key="1">
    <source>
        <dbReference type="EMBL" id="KAI4543608.1"/>
    </source>
</evidence>
<gene>
    <name evidence="1" type="ORF">MG293_006402</name>
</gene>
<protein>
    <submittedName>
        <fullName evidence="1">Uncharacterized protein</fullName>
    </submittedName>
</protein>
<sequence>MGMQAVPRHLSASDHKSERAVTTSTLYFLNASLKTLLEDFSCGVIRGTLGFPRTQFLSHTLTSIMMGSTVPRLWSHPQEVLLRCAEFSCPVGSHVHWRVRTCSRERRERPAYEIMFRRLTVQKHDGAILFEVQMLLTRPSKAKENVNSQMLCGASGIFTRITA</sequence>
<evidence type="ECO:0000313" key="2">
    <source>
        <dbReference type="Proteomes" id="UP001214576"/>
    </source>
</evidence>
<dbReference type="EMBL" id="JAKZEL010000005">
    <property type="protein sequence ID" value="KAI4543608.1"/>
    <property type="molecule type" value="Genomic_DNA"/>
</dbReference>
<dbReference type="Proteomes" id="UP001214576">
    <property type="component" value="Unassembled WGS sequence"/>
</dbReference>
<dbReference type="AlphaFoldDB" id="A0AAD4UCI9"/>
<accession>A0AAD4UCI9</accession>
<reference evidence="1" key="1">
    <citation type="submission" date="2022-03" db="EMBL/GenBank/DDBJ databases">
        <title>Genomic analyses of argali, domestic sheep and their hybrids provide insights into chromosomal evolution, heterosis and genetic basis of agronomic traits.</title>
        <authorList>
            <person name="Li M."/>
        </authorList>
    </citation>
    <scope>NUCLEOTIDE SEQUENCE</scope>
    <source>
        <strain evidence="1">CAU-MHL-2022a</strain>
        <tissue evidence="1">Skin</tissue>
    </source>
</reference>
<name>A0AAD4UCI9_OVIAM</name>
<keyword evidence="2" id="KW-1185">Reference proteome</keyword>
<comment type="caution">
    <text evidence="1">The sequence shown here is derived from an EMBL/GenBank/DDBJ whole genome shotgun (WGS) entry which is preliminary data.</text>
</comment>
<organism evidence="1 2">
    <name type="scientific">Ovis ammon polii</name>
    <dbReference type="NCBI Taxonomy" id="230172"/>
    <lineage>
        <taxon>Eukaryota</taxon>
        <taxon>Metazoa</taxon>
        <taxon>Chordata</taxon>
        <taxon>Craniata</taxon>
        <taxon>Vertebrata</taxon>
        <taxon>Euteleostomi</taxon>
        <taxon>Mammalia</taxon>
        <taxon>Eutheria</taxon>
        <taxon>Laurasiatheria</taxon>
        <taxon>Artiodactyla</taxon>
        <taxon>Ruminantia</taxon>
        <taxon>Pecora</taxon>
        <taxon>Bovidae</taxon>
        <taxon>Caprinae</taxon>
        <taxon>Ovis</taxon>
    </lineage>
</organism>
<proteinExistence type="predicted"/>